<dbReference type="Pfam" id="PF24706">
    <property type="entry name" value="DUF7669"/>
    <property type="match status" value="1"/>
</dbReference>
<protein>
    <recommendedName>
        <fullName evidence="1">DUF7669 domain-containing protein</fullName>
    </recommendedName>
</protein>
<proteinExistence type="predicted"/>
<dbReference type="OrthoDB" id="71267at2"/>
<reference evidence="2 3" key="1">
    <citation type="journal article" date="2009" name="PLoS Genet.">
        <title>Alliance of proteomics and genomics to unravel the specificities of Sahara bacterium Deinococcus deserti.</title>
        <authorList>
            <person name="de Groot A."/>
            <person name="Dulermo R."/>
            <person name="Ortet P."/>
            <person name="Blanchard L."/>
            <person name="Guerin P."/>
            <person name="Fernandez B."/>
            <person name="Vacherie B."/>
            <person name="Dossat C."/>
            <person name="Jolivet E."/>
            <person name="Siguier P."/>
            <person name="Chandler M."/>
            <person name="Barakat M."/>
            <person name="Dedieu A."/>
            <person name="Barbe V."/>
            <person name="Heulin T."/>
            <person name="Sommer S."/>
            <person name="Achouak W."/>
            <person name="Armengaud J."/>
        </authorList>
    </citation>
    <scope>NUCLEOTIDE SEQUENCE [LARGE SCALE GENOMIC DNA]</scope>
    <source>
        <strain evidence="3">DSM 17065 / CIP 109153 / LMG 22923 / VCD115</strain>
    </source>
</reference>
<sequence length="78" mass="8840">MTCREEILVVARILSRQHADNTFSIQDIVAAMRARGTTHLDTTIRRHVSTQMCVNAAGPEAGKYKDLERVSRGRFRLL</sequence>
<gene>
    <name evidence="2" type="ordered locus">Deide_11210</name>
</gene>
<name>C1CV05_DEIDV</name>
<organism evidence="2 3">
    <name type="scientific">Deinococcus deserti (strain DSM 17065 / CIP 109153 / LMG 22923 / VCD115)</name>
    <dbReference type="NCBI Taxonomy" id="546414"/>
    <lineage>
        <taxon>Bacteria</taxon>
        <taxon>Thermotogati</taxon>
        <taxon>Deinococcota</taxon>
        <taxon>Deinococci</taxon>
        <taxon>Deinococcales</taxon>
        <taxon>Deinococcaceae</taxon>
        <taxon>Deinococcus</taxon>
    </lineage>
</organism>
<keyword evidence="3" id="KW-1185">Reference proteome</keyword>
<dbReference type="AlphaFoldDB" id="C1CV05"/>
<evidence type="ECO:0000313" key="2">
    <source>
        <dbReference type="EMBL" id="ACO46022.1"/>
    </source>
</evidence>
<accession>C1CV05</accession>
<dbReference type="EMBL" id="CP001114">
    <property type="protein sequence ID" value="ACO46022.1"/>
    <property type="molecule type" value="Genomic_DNA"/>
</dbReference>
<feature type="domain" description="DUF7669" evidence="1">
    <location>
        <begin position="17"/>
        <end position="77"/>
    </location>
</feature>
<dbReference type="HOGENOM" id="CLU_188517_0_0_0"/>
<dbReference type="Proteomes" id="UP000002208">
    <property type="component" value="Chromosome"/>
</dbReference>
<dbReference type="RefSeq" id="WP_012693145.1">
    <property type="nucleotide sequence ID" value="NC_012526.1"/>
</dbReference>
<dbReference type="InterPro" id="IPR056086">
    <property type="entry name" value="DUF7669"/>
</dbReference>
<dbReference type="PaxDb" id="546414-Deide_11210"/>
<evidence type="ECO:0000259" key="1">
    <source>
        <dbReference type="Pfam" id="PF24706"/>
    </source>
</evidence>
<evidence type="ECO:0000313" key="3">
    <source>
        <dbReference type="Proteomes" id="UP000002208"/>
    </source>
</evidence>
<dbReference type="KEGG" id="ddr:Deide_11210"/>